<dbReference type="GO" id="GO:0016787">
    <property type="term" value="F:hydrolase activity"/>
    <property type="evidence" value="ECO:0007669"/>
    <property type="project" value="UniProtKB-KW"/>
</dbReference>
<dbReference type="GO" id="GO:0043139">
    <property type="term" value="F:5'-3' DNA helicase activity"/>
    <property type="evidence" value="ECO:0007669"/>
    <property type="project" value="TreeGrafter"/>
</dbReference>
<dbReference type="SMART" id="SM00487">
    <property type="entry name" value="DEXDc"/>
    <property type="match status" value="1"/>
</dbReference>
<dbReference type="RefSeq" id="WP_004078099.1">
    <property type="nucleotide sequence ID" value="NZ_CM001436.1"/>
</dbReference>
<dbReference type="OrthoDB" id="45637at2157"/>
<reference evidence="7 8" key="1">
    <citation type="submission" date="2011-10" db="EMBL/GenBank/DDBJ databases">
        <title>The Improved High-Quality Draft genome of Methanoplanus limicola DSM 2279.</title>
        <authorList>
            <consortium name="US DOE Joint Genome Institute (JGI-PGF)"/>
            <person name="Lucas S."/>
            <person name="Copeland A."/>
            <person name="Lapidus A."/>
            <person name="Glavina del Rio T."/>
            <person name="Dalin E."/>
            <person name="Tice H."/>
            <person name="Bruce D."/>
            <person name="Goodwin L."/>
            <person name="Pitluck S."/>
            <person name="Peters L."/>
            <person name="Mikhailova N."/>
            <person name="Lu M."/>
            <person name="Kyrpides N."/>
            <person name="Mavromatis K."/>
            <person name="Ivanova N."/>
            <person name="Markowitz V."/>
            <person name="Cheng J.-F."/>
            <person name="Hugenholtz P."/>
            <person name="Woyke T."/>
            <person name="Wu D."/>
            <person name="Wirth R."/>
            <person name="Brambilla E.-M."/>
            <person name="Klenk H.-P."/>
            <person name="Eisen J.A."/>
        </authorList>
    </citation>
    <scope>NUCLEOTIDE SEQUENCE [LARGE SCALE GENOMIC DNA]</scope>
    <source>
        <strain evidence="7 8">DSM 2279</strain>
    </source>
</reference>
<dbReference type="InterPro" id="IPR050534">
    <property type="entry name" value="Coronavir_polyprotein_1ab"/>
</dbReference>
<dbReference type="CDD" id="cd18808">
    <property type="entry name" value="SF1_C_Upf1"/>
    <property type="match status" value="1"/>
</dbReference>
<evidence type="ECO:0000256" key="4">
    <source>
        <dbReference type="ARBA" id="ARBA00022806"/>
    </source>
</evidence>
<dbReference type="Pfam" id="PF13087">
    <property type="entry name" value="AAA_12"/>
    <property type="match status" value="1"/>
</dbReference>
<dbReference type="InParanoid" id="H1YYM0"/>
<dbReference type="InterPro" id="IPR041679">
    <property type="entry name" value="DNA2/NAM7-like_C"/>
</dbReference>
<name>H1YYM0_9EURY</name>
<evidence type="ECO:0000256" key="2">
    <source>
        <dbReference type="ARBA" id="ARBA00022741"/>
    </source>
</evidence>
<dbReference type="InterPro" id="IPR047187">
    <property type="entry name" value="SF1_C_Upf1"/>
</dbReference>
<keyword evidence="5" id="KW-0067">ATP-binding</keyword>
<dbReference type="AlphaFoldDB" id="H1YYM0"/>
<keyword evidence="4 7" id="KW-0347">Helicase</keyword>
<keyword evidence="3" id="KW-0378">Hydrolase</keyword>
<protein>
    <submittedName>
        <fullName evidence="7">DEAD-like helicase</fullName>
    </submittedName>
</protein>
<dbReference type="InterPro" id="IPR041677">
    <property type="entry name" value="DNA2/NAM7_AAA_11"/>
</dbReference>
<comment type="similarity">
    <text evidence="1">Belongs to the DNA2/NAM7 helicase family.</text>
</comment>
<evidence type="ECO:0000256" key="1">
    <source>
        <dbReference type="ARBA" id="ARBA00007913"/>
    </source>
</evidence>
<dbReference type="EMBL" id="CM001436">
    <property type="protein sequence ID" value="EHQ36003.1"/>
    <property type="molecule type" value="Genomic_DNA"/>
</dbReference>
<dbReference type="GO" id="GO:0005524">
    <property type="term" value="F:ATP binding"/>
    <property type="evidence" value="ECO:0007669"/>
    <property type="project" value="UniProtKB-KW"/>
</dbReference>
<proteinExistence type="inferred from homology"/>
<keyword evidence="2" id="KW-0547">Nucleotide-binding</keyword>
<evidence type="ECO:0000256" key="3">
    <source>
        <dbReference type="ARBA" id="ARBA00022801"/>
    </source>
</evidence>
<feature type="domain" description="Helicase ATP-binding" evidence="6">
    <location>
        <begin position="214"/>
        <end position="453"/>
    </location>
</feature>
<evidence type="ECO:0000259" key="6">
    <source>
        <dbReference type="SMART" id="SM00487"/>
    </source>
</evidence>
<accession>H1YYM0</accession>
<evidence type="ECO:0000313" key="7">
    <source>
        <dbReference type="EMBL" id="EHQ36003.1"/>
    </source>
</evidence>
<organism evidence="7 8">
    <name type="scientific">Methanoplanus limicola DSM 2279</name>
    <dbReference type="NCBI Taxonomy" id="937775"/>
    <lineage>
        <taxon>Archaea</taxon>
        <taxon>Methanobacteriati</taxon>
        <taxon>Methanobacteriota</taxon>
        <taxon>Stenosarchaea group</taxon>
        <taxon>Methanomicrobia</taxon>
        <taxon>Methanomicrobiales</taxon>
        <taxon>Methanomicrobiaceae</taxon>
        <taxon>Methanoplanus</taxon>
    </lineage>
</organism>
<dbReference type="Pfam" id="PF13086">
    <property type="entry name" value="AAA_11"/>
    <property type="match status" value="2"/>
</dbReference>
<dbReference type="InterPro" id="IPR027417">
    <property type="entry name" value="P-loop_NTPase"/>
</dbReference>
<dbReference type="SUPFAM" id="SSF52540">
    <property type="entry name" value="P-loop containing nucleoside triphosphate hydrolases"/>
    <property type="match status" value="2"/>
</dbReference>
<dbReference type="InterPro" id="IPR014001">
    <property type="entry name" value="Helicase_ATP-bd"/>
</dbReference>
<dbReference type="PANTHER" id="PTHR43788">
    <property type="entry name" value="DNA2/NAM7 HELICASE FAMILY MEMBER"/>
    <property type="match status" value="1"/>
</dbReference>
<evidence type="ECO:0000313" key="8">
    <source>
        <dbReference type="Proteomes" id="UP000005741"/>
    </source>
</evidence>
<gene>
    <name evidence="7" type="ORF">Metlim_1904</name>
</gene>
<evidence type="ECO:0000256" key="5">
    <source>
        <dbReference type="ARBA" id="ARBA00022840"/>
    </source>
</evidence>
<dbReference type="HOGENOM" id="CLU_319556_0_0_2"/>
<dbReference type="Proteomes" id="UP000005741">
    <property type="component" value="Chromosome"/>
</dbReference>
<dbReference type="Gene3D" id="3.40.50.300">
    <property type="entry name" value="P-loop containing nucleotide triphosphate hydrolases"/>
    <property type="match status" value="2"/>
</dbReference>
<dbReference type="PANTHER" id="PTHR43788:SF8">
    <property type="entry name" value="DNA-BINDING PROTEIN SMUBP-2"/>
    <property type="match status" value="1"/>
</dbReference>
<keyword evidence="8" id="KW-1185">Reference proteome</keyword>
<dbReference type="STRING" id="937775.Metlim_1904"/>
<sequence length="887" mass="102082">MILGDRGKIAPHFQKPDNGENSENYDLYIKHTSKFLNIYEKYLLKAREYQKKNPSYLFCEAEHEKTGDGGAEKKENTNCWVTLKSGKNLSAANFQKIKSGFFDSDRVIDPGREKYANTSFSKYISILDIDYKEDRLLLSQRPSSEKIILPPQLYVIEKQIEAIRALANNCRDEYLPIIKLFQPKSGIETVLDEFPIEYNPVTDWEILDSDAFACNDKYGTQIQKKFVNSALNSPDFCILNGPPGSGKTESICELILQAAKRGKKILLCAPTHTAVDNVLAKIADREEITAVRISAREIKVDERLKDYHIDKRRDTERKRIIDYIETEYPDQISESQEYFLSAVKTNNDIATEIILNSANLICGTTMGILHHPSIKNMKENIEPAYDLLIIDEASRATFQEWLVPALFAKKWVIVGDPLQLPPFVNEKELGANIKASIIEEIKKSEPSPDYETIEKVCTDISICSRYKAPVLISEEDPKVRDYYRHQAESTGIQIIDLDNNHNNIRSSKPVVYLSCNCKTDAISKRILSEIIYASGKDIDETITKKAENNFKKKFKNREYSFEKNLEVALAWRTERKFELRYFKKGDGNSYGTKKRYSREIRNLLPEFEPGFKNILLDEIRNIEFIPLPSIIELITSGYHGDKSPGNNCITGGLTEKDLEKRYYVLEFQHRSHDDIIKYSRENIYNRQGLECLKSTKTISDIRERELNLIKYNNRAVWVTYPYTPISSAGEKKNNVNETEAEILISHLTDIITELKESPGLIQDKPWNIAVLTFYQNQKELLVRLFKNKFNVSGNSVFFPDDERITVTINTVDGFQGHEADIVLLSIVNTDRIGFLDSLNRLNVALTRARHYMILFGFRKYFKSQEDSSILKDVATGPYYMKFPEKKK</sequence>